<keyword evidence="3" id="KW-1185">Reference proteome</keyword>
<evidence type="ECO:0000256" key="1">
    <source>
        <dbReference type="SAM" id="MobiDB-lite"/>
    </source>
</evidence>
<feature type="compositionally biased region" description="Basic residues" evidence="1">
    <location>
        <begin position="33"/>
        <end position="42"/>
    </location>
</feature>
<accession>A0A9P8VVU4</accession>
<feature type="region of interest" description="Disordered" evidence="1">
    <location>
        <begin position="23"/>
        <end position="46"/>
    </location>
</feature>
<dbReference type="Pfam" id="PF14022">
    <property type="entry name" value="DUF4238"/>
    <property type="match status" value="1"/>
</dbReference>
<comment type="caution">
    <text evidence="2">The sequence shown here is derived from an EMBL/GenBank/DDBJ whole genome shotgun (WGS) entry which is preliminary data.</text>
</comment>
<dbReference type="EMBL" id="JAGPYM010000034">
    <property type="protein sequence ID" value="KAH6876614.1"/>
    <property type="molecule type" value="Genomic_DNA"/>
</dbReference>
<dbReference type="Proteomes" id="UP000777438">
    <property type="component" value="Unassembled WGS sequence"/>
</dbReference>
<proteinExistence type="predicted"/>
<organism evidence="2 3">
    <name type="scientific">Thelonectria olida</name>
    <dbReference type="NCBI Taxonomy" id="1576542"/>
    <lineage>
        <taxon>Eukaryota</taxon>
        <taxon>Fungi</taxon>
        <taxon>Dikarya</taxon>
        <taxon>Ascomycota</taxon>
        <taxon>Pezizomycotina</taxon>
        <taxon>Sordariomycetes</taxon>
        <taxon>Hypocreomycetidae</taxon>
        <taxon>Hypocreales</taxon>
        <taxon>Nectriaceae</taxon>
        <taxon>Thelonectria</taxon>
    </lineage>
</organism>
<reference evidence="2 3" key="1">
    <citation type="journal article" date="2021" name="Nat. Commun.">
        <title>Genetic determinants of endophytism in the Arabidopsis root mycobiome.</title>
        <authorList>
            <person name="Mesny F."/>
            <person name="Miyauchi S."/>
            <person name="Thiergart T."/>
            <person name="Pickel B."/>
            <person name="Atanasova L."/>
            <person name="Karlsson M."/>
            <person name="Huettel B."/>
            <person name="Barry K.W."/>
            <person name="Haridas S."/>
            <person name="Chen C."/>
            <person name="Bauer D."/>
            <person name="Andreopoulos W."/>
            <person name="Pangilinan J."/>
            <person name="LaButti K."/>
            <person name="Riley R."/>
            <person name="Lipzen A."/>
            <person name="Clum A."/>
            <person name="Drula E."/>
            <person name="Henrissat B."/>
            <person name="Kohler A."/>
            <person name="Grigoriev I.V."/>
            <person name="Martin F.M."/>
            <person name="Hacquard S."/>
        </authorList>
    </citation>
    <scope>NUCLEOTIDE SEQUENCE [LARGE SCALE GENOMIC DNA]</scope>
    <source>
        <strain evidence="2 3">MPI-CAGE-CH-0241</strain>
    </source>
</reference>
<dbReference type="OrthoDB" id="5340163at2759"/>
<evidence type="ECO:0000313" key="3">
    <source>
        <dbReference type="Proteomes" id="UP000777438"/>
    </source>
</evidence>
<protein>
    <recommendedName>
        <fullName evidence="4">DUF4238 domain-containing protein</fullName>
    </recommendedName>
</protein>
<gene>
    <name evidence="2" type="ORF">B0T10DRAFT_610319</name>
</gene>
<sequence length="787" mass="92306">MAEISKPQFHHFVPQFLLKNFSHKYKPPNEKKKGGKRRKKRYEKGMYPGDPVVRHVDLQVDPYVIREKPLSRILGKQDMYRDTSKESPRQQHIEELLSKLESNASAIFSKIRDAHKDQRADIWLTRQERDVVRKFLFIQKYRGSNFHRRFYHETPETYDSNDRQPLLEYMKEKGYTRPIDVWFDNLKAIIELKMDPEKKWMFEIQARMFPDDAMWFVAHAQYQYMTFCTPQDAAAEFILTDNSYNIFEGPNTLVKDEKTGEMRGSAHCSLHEFAPVSPKLMIVLRSLMFPVPEEDSNEDQKRCRDEMRARVLSDFGPGYRINSALADLPVAKPRNNYSKIVHGRVLALDGEDGTGRNSHKFLFKFFPINTKHVNVINGLLFDNISVCTSIVFNSEAAFKFTLEWFITAPTEGFGKLCLNDVNDPRLGCLRKLEALSRSLGSDKELVCDMQDPPPGIDYEQYLHHYLEEEKLLKRHAKPEEDNGDGSWLKSNPIYHLDSDKSTLLYDMKQSVLMWKLRVKIDVWSQGLDERIRQRNRELLIDAYLRLPPRRVFMYTRRMRLEFLSRAFPGERLGTDVSSFLQQDDPENLIARASHIMKPDKISKLLYQTTLNDLEIRTKLAPDLDMESMTMLALHKQMMLHRKITFETPGHIRDCGISEIEKIAALVQQAVIRHGVWQIPFPFPLADGLFSEGDKIELVTRVMVHDRFIDALKDRLDPQLLEQLHHVFFQVAYPTLELVEFDLQLAPEIQRELDKELDQNANLRSNLEFGNMDWISHYLGFVTRWLRW</sequence>
<evidence type="ECO:0008006" key="4">
    <source>
        <dbReference type="Google" id="ProtNLM"/>
    </source>
</evidence>
<dbReference type="AlphaFoldDB" id="A0A9P8VVU4"/>
<dbReference type="InterPro" id="IPR025332">
    <property type="entry name" value="DUF4238"/>
</dbReference>
<name>A0A9P8VVU4_9HYPO</name>
<evidence type="ECO:0000313" key="2">
    <source>
        <dbReference type="EMBL" id="KAH6876614.1"/>
    </source>
</evidence>